<name>A0ABW5TPZ7_9SPHI</name>
<feature type="chain" id="PRO_5046047968" evidence="1">
    <location>
        <begin position="18"/>
        <end position="241"/>
    </location>
</feature>
<evidence type="ECO:0000256" key="1">
    <source>
        <dbReference type="SAM" id="SignalP"/>
    </source>
</evidence>
<accession>A0ABW5TPZ7</accession>
<organism evidence="2 3">
    <name type="scientific">Pedobacter alpinus</name>
    <dbReference type="NCBI Taxonomy" id="1590643"/>
    <lineage>
        <taxon>Bacteria</taxon>
        <taxon>Pseudomonadati</taxon>
        <taxon>Bacteroidota</taxon>
        <taxon>Sphingobacteriia</taxon>
        <taxon>Sphingobacteriales</taxon>
        <taxon>Sphingobacteriaceae</taxon>
        <taxon>Pedobacter</taxon>
    </lineage>
</organism>
<dbReference type="Proteomes" id="UP001597546">
    <property type="component" value="Unassembled WGS sequence"/>
</dbReference>
<evidence type="ECO:0000313" key="2">
    <source>
        <dbReference type="EMBL" id="MFD2730904.1"/>
    </source>
</evidence>
<feature type="signal peptide" evidence="1">
    <location>
        <begin position="1"/>
        <end position="17"/>
    </location>
</feature>
<dbReference type="PROSITE" id="PS51257">
    <property type="entry name" value="PROKAR_LIPOPROTEIN"/>
    <property type="match status" value="1"/>
</dbReference>
<dbReference type="RefSeq" id="WP_379042433.1">
    <property type="nucleotide sequence ID" value="NZ_JBHSKW010000022.1"/>
</dbReference>
<gene>
    <name evidence="2" type="ORF">ACFSSE_04240</name>
</gene>
<reference evidence="3" key="1">
    <citation type="journal article" date="2019" name="Int. J. Syst. Evol. Microbiol.">
        <title>The Global Catalogue of Microorganisms (GCM) 10K type strain sequencing project: providing services to taxonomists for standard genome sequencing and annotation.</title>
        <authorList>
            <consortium name="The Broad Institute Genomics Platform"/>
            <consortium name="The Broad Institute Genome Sequencing Center for Infectious Disease"/>
            <person name="Wu L."/>
            <person name="Ma J."/>
        </authorList>
    </citation>
    <scope>NUCLEOTIDE SEQUENCE [LARGE SCALE GENOMIC DNA]</scope>
    <source>
        <strain evidence="3">KCTC 42456</strain>
    </source>
</reference>
<dbReference type="InterPro" id="IPR025245">
    <property type="entry name" value="DUF4197"/>
</dbReference>
<comment type="caution">
    <text evidence="2">The sequence shown here is derived from an EMBL/GenBank/DDBJ whole genome shotgun (WGS) entry which is preliminary data.</text>
</comment>
<dbReference type="Pfam" id="PF13852">
    <property type="entry name" value="DUF4197"/>
    <property type="match status" value="1"/>
</dbReference>
<sequence length="241" mass="26331">MKKFATITLLSATLLFASCDTLNQYSGVINQALGTPSSTEMSLGLKQALEFGTNYSAERLSAKDGYLGNLAVKILFPEEARKVENALRSVGLNSLCDNLITSLNRAAENAAQEAKPIFVNAIKQMSFTDVSNILLGREDAATLYFKRTTSIALAGKFSPIINSSLSKVGATRYWGDVTNTYNRLPLVKPINTDLTAYVTDKAIDGLFLEIAKEELKIRQNLGARSTSLLQKVFAYADQQKK</sequence>
<evidence type="ECO:0000313" key="3">
    <source>
        <dbReference type="Proteomes" id="UP001597546"/>
    </source>
</evidence>
<keyword evidence="1" id="KW-0732">Signal</keyword>
<dbReference type="EMBL" id="JBHULV010000011">
    <property type="protein sequence ID" value="MFD2730904.1"/>
    <property type="molecule type" value="Genomic_DNA"/>
</dbReference>
<keyword evidence="3" id="KW-1185">Reference proteome</keyword>
<protein>
    <submittedName>
        <fullName evidence="2">DUF4197 domain-containing protein</fullName>
    </submittedName>
</protein>
<proteinExistence type="predicted"/>